<dbReference type="CDD" id="cd02972">
    <property type="entry name" value="DsbA_family"/>
    <property type="match status" value="1"/>
</dbReference>
<dbReference type="Gene3D" id="3.40.30.10">
    <property type="entry name" value="Glutaredoxin"/>
    <property type="match status" value="1"/>
</dbReference>
<proteinExistence type="predicted"/>
<gene>
    <name evidence="1" type="ORF">PRK78_003992</name>
</gene>
<evidence type="ECO:0008006" key="3">
    <source>
        <dbReference type="Google" id="ProtNLM"/>
    </source>
</evidence>
<dbReference type="InterPro" id="IPR036249">
    <property type="entry name" value="Thioredoxin-like_sf"/>
</dbReference>
<dbReference type="Proteomes" id="UP001219355">
    <property type="component" value="Chromosome 2"/>
</dbReference>
<dbReference type="EMBL" id="CP120628">
    <property type="protein sequence ID" value="WEW58524.1"/>
    <property type="molecule type" value="Genomic_DNA"/>
</dbReference>
<sequence length="169" mass="18989">MSLPPKYAGLKLASSGVTEQRHTLELYLDYVCPYSAKLFHTFYTSVIPIIEKSYTPKLQVVFRPQVQPWHPSSTLTQEAALAVLKLAPSKFWDFSAELFKAQKEYFDANVVNETRNHTYERLAKLAARVTGLEEAKVYSLLEVSDKPTPDGSLNGGNQVTGDIMFLTKV</sequence>
<dbReference type="PANTHER" id="PTHR33875:SF2">
    <property type="entry name" value="ACR183CP"/>
    <property type="match status" value="1"/>
</dbReference>
<reference evidence="1" key="1">
    <citation type="submission" date="2023-03" db="EMBL/GenBank/DDBJ databases">
        <title>Emydomyces testavorans Genome Sequence.</title>
        <authorList>
            <person name="Hoyer L."/>
        </authorList>
    </citation>
    <scope>NUCLEOTIDE SEQUENCE</scope>
    <source>
        <strain evidence="1">16-2883</strain>
    </source>
</reference>
<dbReference type="PANTHER" id="PTHR33875">
    <property type="entry name" value="OS09G0542200 PROTEIN"/>
    <property type="match status" value="1"/>
</dbReference>
<evidence type="ECO:0000313" key="1">
    <source>
        <dbReference type="EMBL" id="WEW58524.1"/>
    </source>
</evidence>
<protein>
    <recommendedName>
        <fullName evidence="3">Thioredoxin-like fold domain-containing protein</fullName>
    </recommendedName>
</protein>
<dbReference type="SUPFAM" id="SSF52833">
    <property type="entry name" value="Thioredoxin-like"/>
    <property type="match status" value="1"/>
</dbReference>
<evidence type="ECO:0000313" key="2">
    <source>
        <dbReference type="Proteomes" id="UP001219355"/>
    </source>
</evidence>
<keyword evidence="2" id="KW-1185">Reference proteome</keyword>
<name>A0AAF0DH19_9EURO</name>
<accession>A0AAF0DH19</accession>
<dbReference type="AlphaFoldDB" id="A0AAF0DH19"/>
<organism evidence="1 2">
    <name type="scientific">Emydomyces testavorans</name>
    <dbReference type="NCBI Taxonomy" id="2070801"/>
    <lineage>
        <taxon>Eukaryota</taxon>
        <taxon>Fungi</taxon>
        <taxon>Dikarya</taxon>
        <taxon>Ascomycota</taxon>
        <taxon>Pezizomycotina</taxon>
        <taxon>Eurotiomycetes</taxon>
        <taxon>Eurotiomycetidae</taxon>
        <taxon>Onygenales</taxon>
        <taxon>Nannizziopsiaceae</taxon>
        <taxon>Emydomyces</taxon>
    </lineage>
</organism>